<dbReference type="Proteomes" id="UP001356427">
    <property type="component" value="Unassembled WGS sequence"/>
</dbReference>
<feature type="non-terminal residue" evidence="1">
    <location>
        <position position="157"/>
    </location>
</feature>
<name>A0AAN8QAY5_9TELE</name>
<feature type="non-terminal residue" evidence="1">
    <location>
        <position position="1"/>
    </location>
</feature>
<keyword evidence="2" id="KW-1185">Reference proteome</keyword>
<proteinExistence type="predicted"/>
<accession>A0AAN8QAY5</accession>
<comment type="caution">
    <text evidence="1">The sequence shown here is derived from an EMBL/GenBank/DDBJ whole genome shotgun (WGS) entry which is preliminary data.</text>
</comment>
<protein>
    <submittedName>
        <fullName evidence="1">Uncharacterized protein</fullName>
    </submittedName>
</protein>
<organism evidence="1 2">
    <name type="scientific">Coregonus suidteri</name>
    <dbReference type="NCBI Taxonomy" id="861788"/>
    <lineage>
        <taxon>Eukaryota</taxon>
        <taxon>Metazoa</taxon>
        <taxon>Chordata</taxon>
        <taxon>Craniata</taxon>
        <taxon>Vertebrata</taxon>
        <taxon>Euteleostomi</taxon>
        <taxon>Actinopterygii</taxon>
        <taxon>Neopterygii</taxon>
        <taxon>Teleostei</taxon>
        <taxon>Protacanthopterygii</taxon>
        <taxon>Salmoniformes</taxon>
        <taxon>Salmonidae</taxon>
        <taxon>Coregoninae</taxon>
        <taxon>Coregonus</taxon>
    </lineage>
</organism>
<reference evidence="1 2" key="1">
    <citation type="submission" date="2021-04" db="EMBL/GenBank/DDBJ databases">
        <authorList>
            <person name="De Guttry C."/>
            <person name="Zahm M."/>
            <person name="Klopp C."/>
            <person name="Cabau C."/>
            <person name="Louis A."/>
            <person name="Berthelot C."/>
            <person name="Parey E."/>
            <person name="Roest Crollius H."/>
            <person name="Montfort J."/>
            <person name="Robinson-Rechavi M."/>
            <person name="Bucao C."/>
            <person name="Bouchez O."/>
            <person name="Gislard M."/>
            <person name="Lluch J."/>
            <person name="Milhes M."/>
            <person name="Lampietro C."/>
            <person name="Lopez Roques C."/>
            <person name="Donnadieu C."/>
            <person name="Braasch I."/>
            <person name="Desvignes T."/>
            <person name="Postlethwait J."/>
            <person name="Bobe J."/>
            <person name="Wedekind C."/>
            <person name="Guiguen Y."/>
        </authorList>
    </citation>
    <scope>NUCLEOTIDE SEQUENCE [LARGE SCALE GENOMIC DNA]</scope>
    <source>
        <strain evidence="1">Cs_M1</strain>
        <tissue evidence="1">Blood</tissue>
    </source>
</reference>
<dbReference type="EMBL" id="JAGTTL010000037">
    <property type="protein sequence ID" value="KAK6293016.1"/>
    <property type="molecule type" value="Genomic_DNA"/>
</dbReference>
<evidence type="ECO:0000313" key="1">
    <source>
        <dbReference type="EMBL" id="KAK6293016.1"/>
    </source>
</evidence>
<sequence length="157" mass="16784">EQLLLPDHQTVEQLLLPDHQTVEQLLLPGHQTVDQPPLAVCLPGRWWLVRSRSLRCGRFLHLLWTSRGPRRTLSVPSWIRGVGPSVPRGVGGVRSGGTVLGPGEGYPRSIPVAGFPPSPSSSPCSASSWPSPRPGSARCWICASRGGGGTVTTFPEA</sequence>
<gene>
    <name evidence="1" type="ORF">J4Q44_G00365170</name>
</gene>
<dbReference type="AlphaFoldDB" id="A0AAN8QAY5"/>
<evidence type="ECO:0000313" key="2">
    <source>
        <dbReference type="Proteomes" id="UP001356427"/>
    </source>
</evidence>